<gene>
    <name evidence="3" type="ORF">JIP62_12270</name>
</gene>
<evidence type="ECO:0000259" key="2">
    <source>
        <dbReference type="Pfam" id="PF03061"/>
    </source>
</evidence>
<evidence type="ECO:0000256" key="1">
    <source>
        <dbReference type="ARBA" id="ARBA00022801"/>
    </source>
</evidence>
<evidence type="ECO:0000313" key="4">
    <source>
        <dbReference type="Proteomes" id="UP000595448"/>
    </source>
</evidence>
<evidence type="ECO:0000313" key="3">
    <source>
        <dbReference type="EMBL" id="QQQ20128.1"/>
    </source>
</evidence>
<keyword evidence="4" id="KW-1185">Reference proteome</keyword>
<accession>A0ABX7BTT7</accession>
<dbReference type="EMBL" id="CP067977">
    <property type="protein sequence ID" value="QQQ20128.1"/>
    <property type="molecule type" value="Genomic_DNA"/>
</dbReference>
<keyword evidence="1" id="KW-0378">Hydrolase</keyword>
<name>A0ABX7BTT7_9CAUL</name>
<dbReference type="SUPFAM" id="SSF54637">
    <property type="entry name" value="Thioesterase/thiol ester dehydrase-isomerase"/>
    <property type="match status" value="1"/>
</dbReference>
<dbReference type="Pfam" id="PF03061">
    <property type="entry name" value="4HBT"/>
    <property type="match status" value="1"/>
</dbReference>
<organism evidence="3 4">
    <name type="scientific">Brevundimonas vitisensis</name>
    <dbReference type="NCBI Taxonomy" id="2800818"/>
    <lineage>
        <taxon>Bacteria</taxon>
        <taxon>Pseudomonadati</taxon>
        <taxon>Pseudomonadota</taxon>
        <taxon>Alphaproteobacteria</taxon>
        <taxon>Caulobacterales</taxon>
        <taxon>Caulobacteraceae</taxon>
        <taxon>Brevundimonas</taxon>
    </lineage>
</organism>
<dbReference type="Gene3D" id="3.10.129.10">
    <property type="entry name" value="Hotdog Thioesterase"/>
    <property type="match status" value="1"/>
</dbReference>
<proteinExistence type="predicted"/>
<reference evidence="3 4" key="1">
    <citation type="submission" date="2021-01" db="EMBL/GenBank/DDBJ databases">
        <title>Brevundimonas vitis sp. nov., an bacterium isolated from grape (Vitis vinifera).</title>
        <authorList>
            <person name="Jiang L."/>
            <person name="Lee J."/>
        </authorList>
    </citation>
    <scope>NUCLEOTIDE SEQUENCE [LARGE SCALE GENOMIC DNA]</scope>
    <source>
        <strain evidence="3 4">GRTSA-9</strain>
    </source>
</reference>
<dbReference type="InterPro" id="IPR003736">
    <property type="entry name" value="PAAI_dom"/>
</dbReference>
<dbReference type="Proteomes" id="UP000595448">
    <property type="component" value="Chromosome"/>
</dbReference>
<dbReference type="InterPro" id="IPR029069">
    <property type="entry name" value="HotDog_dom_sf"/>
</dbReference>
<dbReference type="NCBIfam" id="TIGR00369">
    <property type="entry name" value="unchar_dom_1"/>
    <property type="match status" value="1"/>
</dbReference>
<feature type="domain" description="Thioesterase" evidence="2">
    <location>
        <begin position="32"/>
        <end position="109"/>
    </location>
</feature>
<dbReference type="CDD" id="cd03443">
    <property type="entry name" value="PaaI_thioesterase"/>
    <property type="match status" value="1"/>
</dbReference>
<dbReference type="InterPro" id="IPR006683">
    <property type="entry name" value="Thioestr_dom"/>
</dbReference>
<sequence length="122" mass="12553">MGLTLTYGLVEVGDGMAVFEGQTGPHLLNPAGTVHGGWALALIDSATACAAHSTLPAGVGYTTLSTTGNLTRPILVDTGRVRCEGRVINAGRQIITTEATVRDTGGRLLAHGTSTVMVLKPR</sequence>
<protein>
    <submittedName>
        <fullName evidence="3">PaaI family thioesterase</fullName>
    </submittedName>
</protein>